<name>A0A835CNR4_APHGI</name>
<protein>
    <submittedName>
        <fullName evidence="2">Uncharacterized protein</fullName>
    </submittedName>
</protein>
<accession>A0A835CNR4</accession>
<dbReference type="Proteomes" id="UP000639338">
    <property type="component" value="Unassembled WGS sequence"/>
</dbReference>
<reference evidence="2 3" key="1">
    <citation type="submission" date="2020-08" db="EMBL/GenBank/DDBJ databases">
        <title>Aphidius gifuensis genome sequencing and assembly.</title>
        <authorList>
            <person name="Du Z."/>
        </authorList>
    </citation>
    <scope>NUCLEOTIDE SEQUENCE [LARGE SCALE GENOMIC DNA]</scope>
    <source>
        <strain evidence="2">YNYX2018</strain>
        <tissue evidence="2">Adults</tissue>
    </source>
</reference>
<proteinExistence type="predicted"/>
<evidence type="ECO:0000313" key="3">
    <source>
        <dbReference type="Proteomes" id="UP000639338"/>
    </source>
</evidence>
<dbReference type="AlphaFoldDB" id="A0A835CNR4"/>
<organism evidence="2 3">
    <name type="scientific">Aphidius gifuensis</name>
    <name type="common">Parasitoid wasp</name>
    <dbReference type="NCBI Taxonomy" id="684658"/>
    <lineage>
        <taxon>Eukaryota</taxon>
        <taxon>Metazoa</taxon>
        <taxon>Ecdysozoa</taxon>
        <taxon>Arthropoda</taxon>
        <taxon>Hexapoda</taxon>
        <taxon>Insecta</taxon>
        <taxon>Pterygota</taxon>
        <taxon>Neoptera</taxon>
        <taxon>Endopterygota</taxon>
        <taxon>Hymenoptera</taxon>
        <taxon>Apocrita</taxon>
        <taxon>Ichneumonoidea</taxon>
        <taxon>Braconidae</taxon>
        <taxon>Aphidiinae</taxon>
        <taxon>Aphidius</taxon>
    </lineage>
</organism>
<feature type="region of interest" description="Disordered" evidence="1">
    <location>
        <begin position="1"/>
        <end position="27"/>
    </location>
</feature>
<dbReference type="EMBL" id="JACMRX010000005">
    <property type="protein sequence ID" value="KAF7988383.1"/>
    <property type="molecule type" value="Genomic_DNA"/>
</dbReference>
<gene>
    <name evidence="2" type="ORF">HCN44_000956</name>
</gene>
<keyword evidence="3" id="KW-1185">Reference proteome</keyword>
<evidence type="ECO:0000313" key="2">
    <source>
        <dbReference type="EMBL" id="KAF7988383.1"/>
    </source>
</evidence>
<comment type="caution">
    <text evidence="2">The sequence shown here is derived from an EMBL/GenBank/DDBJ whole genome shotgun (WGS) entry which is preliminary data.</text>
</comment>
<evidence type="ECO:0000256" key="1">
    <source>
        <dbReference type="SAM" id="MobiDB-lite"/>
    </source>
</evidence>
<sequence>MSFKNNAPGSFSLTSSKAMENSTSSKLSLKTIEKKNIRSHPKRISEIERMIMLNHKCKCSENCEEKCEAGKIEPADTGDKTYSLPPAEYYKMKHLIEYETYSERRKKRFPEMPLSRLNNQVSQYLRRKSHQSINSNEEIKPWRAFKVEHRSPNVVPESPSLAFAEDKENPKFSNLSLEPVETKNIPPDASNSEVTKVLLNHTYKPAESCETKCEAGIIDPADNKDEPCLLPSASLYKKKTLSERAEELALSSMALECQREMITQNLLDAQESLRNNTINFSMRR</sequence>